<sequence>MVTTQALHIVDRLSRRTKLPIWIDAICIPQDNNEEKQKELPKMADIYRGSAVVVGLISEVDSNVCRAVRLSAAIVDTAAYGALEKAGDIHGCFSFVTGVDSQALVNTSMDIPRGHSKWTYIPHWQQRGNNPNQRLPVDIRDHQSQGRVDGCVSRYCSLKRSPILELCRCLYGSLSASFDALRGDGRGAEALSWGAP</sequence>
<organism evidence="2 3">
    <name type="scientific">Pleurotus eryngii</name>
    <name type="common">Boletus of the steppes</name>
    <dbReference type="NCBI Taxonomy" id="5323"/>
    <lineage>
        <taxon>Eukaryota</taxon>
        <taxon>Fungi</taxon>
        <taxon>Dikarya</taxon>
        <taxon>Basidiomycota</taxon>
        <taxon>Agaricomycotina</taxon>
        <taxon>Agaricomycetes</taxon>
        <taxon>Agaricomycetidae</taxon>
        <taxon>Agaricales</taxon>
        <taxon>Pleurotineae</taxon>
        <taxon>Pleurotaceae</taxon>
        <taxon>Pleurotus</taxon>
    </lineage>
</organism>
<comment type="caution">
    <text evidence="2">The sequence shown here is derived from an EMBL/GenBank/DDBJ whole genome shotgun (WGS) entry which is preliminary data.</text>
</comment>
<dbReference type="Pfam" id="PF06985">
    <property type="entry name" value="HET"/>
    <property type="match status" value="1"/>
</dbReference>
<protein>
    <recommendedName>
        <fullName evidence="1">Heterokaryon incompatibility domain-containing protein</fullName>
    </recommendedName>
</protein>
<accession>A0A9P6DBY3</accession>
<dbReference type="OrthoDB" id="5303367at2759"/>
<dbReference type="Proteomes" id="UP000807025">
    <property type="component" value="Unassembled WGS sequence"/>
</dbReference>
<feature type="domain" description="Heterokaryon incompatibility" evidence="1">
    <location>
        <begin position="5"/>
        <end position="71"/>
    </location>
</feature>
<dbReference type="AlphaFoldDB" id="A0A9P6DBY3"/>
<dbReference type="InterPro" id="IPR010730">
    <property type="entry name" value="HET"/>
</dbReference>
<gene>
    <name evidence="2" type="ORF">BDN71DRAFT_276098</name>
</gene>
<evidence type="ECO:0000313" key="2">
    <source>
        <dbReference type="EMBL" id="KAF9499117.1"/>
    </source>
</evidence>
<name>A0A9P6DBY3_PLEER</name>
<proteinExistence type="predicted"/>
<evidence type="ECO:0000313" key="3">
    <source>
        <dbReference type="Proteomes" id="UP000807025"/>
    </source>
</evidence>
<dbReference type="EMBL" id="MU154534">
    <property type="protein sequence ID" value="KAF9499117.1"/>
    <property type="molecule type" value="Genomic_DNA"/>
</dbReference>
<keyword evidence="3" id="KW-1185">Reference proteome</keyword>
<reference evidence="2" key="1">
    <citation type="submission" date="2020-11" db="EMBL/GenBank/DDBJ databases">
        <authorList>
            <consortium name="DOE Joint Genome Institute"/>
            <person name="Ahrendt S."/>
            <person name="Riley R."/>
            <person name="Andreopoulos W."/>
            <person name="Labutti K."/>
            <person name="Pangilinan J."/>
            <person name="Ruiz-Duenas F.J."/>
            <person name="Barrasa J.M."/>
            <person name="Sanchez-Garcia M."/>
            <person name="Camarero S."/>
            <person name="Miyauchi S."/>
            <person name="Serrano A."/>
            <person name="Linde D."/>
            <person name="Babiker R."/>
            <person name="Drula E."/>
            <person name="Ayuso-Fernandez I."/>
            <person name="Pacheco R."/>
            <person name="Padilla G."/>
            <person name="Ferreira P."/>
            <person name="Barriuso J."/>
            <person name="Kellner H."/>
            <person name="Castanera R."/>
            <person name="Alfaro M."/>
            <person name="Ramirez L."/>
            <person name="Pisabarro A.G."/>
            <person name="Kuo A."/>
            <person name="Tritt A."/>
            <person name="Lipzen A."/>
            <person name="He G."/>
            <person name="Yan M."/>
            <person name="Ng V."/>
            <person name="Cullen D."/>
            <person name="Martin F."/>
            <person name="Rosso M.-N."/>
            <person name="Henrissat B."/>
            <person name="Hibbett D."/>
            <person name="Martinez A.T."/>
            <person name="Grigoriev I.V."/>
        </authorList>
    </citation>
    <scope>NUCLEOTIDE SEQUENCE</scope>
    <source>
        <strain evidence="2">ATCC 90797</strain>
    </source>
</reference>
<evidence type="ECO:0000259" key="1">
    <source>
        <dbReference type="Pfam" id="PF06985"/>
    </source>
</evidence>